<reference evidence="1 2" key="1">
    <citation type="submission" date="2019-06" db="EMBL/GenBank/DDBJ databases">
        <title>Draft genomes of female and male turbot (Scophthalmus maximus).</title>
        <authorList>
            <person name="Xu H."/>
            <person name="Xu X.-W."/>
            <person name="Shao C."/>
            <person name="Chen S."/>
        </authorList>
    </citation>
    <scope>NUCLEOTIDE SEQUENCE [LARGE SCALE GENOMIC DNA]</scope>
    <source>
        <strain evidence="1">Ysfricsl-2016a</strain>
        <tissue evidence="1">Blood</tissue>
    </source>
</reference>
<evidence type="ECO:0000313" key="2">
    <source>
        <dbReference type="Proteomes" id="UP000438429"/>
    </source>
</evidence>
<comment type="caution">
    <text evidence="1">The sequence shown here is derived from an EMBL/GenBank/DDBJ whole genome shotgun (WGS) entry which is preliminary data.</text>
</comment>
<evidence type="ECO:0000313" key="1">
    <source>
        <dbReference type="EMBL" id="KAF0045087.1"/>
    </source>
</evidence>
<organism evidence="1 2">
    <name type="scientific">Scophthalmus maximus</name>
    <name type="common">Turbot</name>
    <name type="synonym">Psetta maxima</name>
    <dbReference type="NCBI Taxonomy" id="52904"/>
    <lineage>
        <taxon>Eukaryota</taxon>
        <taxon>Metazoa</taxon>
        <taxon>Chordata</taxon>
        <taxon>Craniata</taxon>
        <taxon>Vertebrata</taxon>
        <taxon>Euteleostomi</taxon>
        <taxon>Actinopterygii</taxon>
        <taxon>Neopterygii</taxon>
        <taxon>Teleostei</taxon>
        <taxon>Neoteleostei</taxon>
        <taxon>Acanthomorphata</taxon>
        <taxon>Carangaria</taxon>
        <taxon>Pleuronectiformes</taxon>
        <taxon>Pleuronectoidei</taxon>
        <taxon>Scophthalmidae</taxon>
        <taxon>Scophthalmus</taxon>
    </lineage>
</organism>
<sequence length="114" mass="12608">MSNFWDARGFQISLMRLTGAEPVPSPPSPPSPLLLPTNGIAVASGDERKAAFTFIMIRSVLRDQTTRRLQGNRHDADVRDDPSKISCRGFRSKTASSQLTGNLYKCNRLTLICD</sequence>
<dbReference type="Proteomes" id="UP000438429">
    <property type="component" value="Unassembled WGS sequence"/>
</dbReference>
<gene>
    <name evidence="1" type="ORF">F2P81_001616</name>
</gene>
<dbReference type="EMBL" id="VEVO01000002">
    <property type="protein sequence ID" value="KAF0045087.1"/>
    <property type="molecule type" value="Genomic_DNA"/>
</dbReference>
<proteinExistence type="predicted"/>
<accession>A0A6A4TEQ0</accession>
<name>A0A6A4TEQ0_SCOMX</name>
<dbReference type="AlphaFoldDB" id="A0A6A4TEQ0"/>
<protein>
    <submittedName>
        <fullName evidence="1">Uncharacterized protein</fullName>
    </submittedName>
</protein>